<sequence>MSNSILKGAGALLALAALCACDAAAPPLPTSALIEADAMHASHNQDAAAERRVHNWAMRGMPVAERELALLYQARPASRGAAMALFERAARAGDVQAAFELGEMYRDGPAGQVSRASQAWAWYVRAAAGRHPKAALMLGLMAKNGEGVARDPALAASWLALASERGNPHAMFLLYNAYQHGLGLPRDVAKGRHWLEEAAEHEYPPAIQELAMTVQHGDAITPKDELRAGHLLKEATEHRHNNWNRF</sequence>
<keyword evidence="3" id="KW-1185">Reference proteome</keyword>
<dbReference type="Pfam" id="PF08238">
    <property type="entry name" value="Sel1"/>
    <property type="match status" value="5"/>
</dbReference>
<evidence type="ECO:0000313" key="2">
    <source>
        <dbReference type="EMBL" id="MDC8756885.1"/>
    </source>
</evidence>
<accession>A0ABT5JWU1</accession>
<evidence type="ECO:0000256" key="1">
    <source>
        <dbReference type="SAM" id="SignalP"/>
    </source>
</evidence>
<dbReference type="PROSITE" id="PS51257">
    <property type="entry name" value="PROKAR_LIPOPROTEIN"/>
    <property type="match status" value="1"/>
</dbReference>
<reference evidence="2 3" key="1">
    <citation type="submission" date="2022-10" db="EMBL/GenBank/DDBJ databases">
        <title>Janthinobacterium sp. hw3 Genome sequencing.</title>
        <authorList>
            <person name="Park S."/>
        </authorList>
    </citation>
    <scope>NUCLEOTIDE SEQUENCE [LARGE SCALE GENOMIC DNA]</scope>
    <source>
        <strain evidence="3">hw3</strain>
    </source>
</reference>
<dbReference type="InterPro" id="IPR006597">
    <property type="entry name" value="Sel1-like"/>
</dbReference>
<feature type="chain" id="PRO_5047137543" evidence="1">
    <location>
        <begin position="26"/>
        <end position="246"/>
    </location>
</feature>
<dbReference type="PANTHER" id="PTHR11102">
    <property type="entry name" value="SEL-1-LIKE PROTEIN"/>
    <property type="match status" value="1"/>
</dbReference>
<dbReference type="Gene3D" id="1.25.40.10">
    <property type="entry name" value="Tetratricopeptide repeat domain"/>
    <property type="match status" value="1"/>
</dbReference>
<gene>
    <name evidence="2" type="ORF">OIK44_04695</name>
</gene>
<dbReference type="EMBL" id="JAQQXR010000001">
    <property type="protein sequence ID" value="MDC8756885.1"/>
    <property type="molecule type" value="Genomic_DNA"/>
</dbReference>
<proteinExistence type="predicted"/>
<keyword evidence="1" id="KW-0732">Signal</keyword>
<dbReference type="InterPro" id="IPR050767">
    <property type="entry name" value="Sel1_AlgK"/>
</dbReference>
<feature type="signal peptide" evidence="1">
    <location>
        <begin position="1"/>
        <end position="25"/>
    </location>
</feature>
<organism evidence="2 3">
    <name type="scientific">Janthinobacterium fluminis</name>
    <dbReference type="NCBI Taxonomy" id="2987524"/>
    <lineage>
        <taxon>Bacteria</taxon>
        <taxon>Pseudomonadati</taxon>
        <taxon>Pseudomonadota</taxon>
        <taxon>Betaproteobacteria</taxon>
        <taxon>Burkholderiales</taxon>
        <taxon>Oxalobacteraceae</taxon>
        <taxon>Janthinobacterium</taxon>
    </lineage>
</organism>
<protein>
    <submittedName>
        <fullName evidence="2">Tetratricopeptide repeat protein</fullName>
    </submittedName>
</protein>
<name>A0ABT5JWU1_9BURK</name>
<dbReference type="InterPro" id="IPR011990">
    <property type="entry name" value="TPR-like_helical_dom_sf"/>
</dbReference>
<dbReference type="PANTHER" id="PTHR11102:SF160">
    <property type="entry name" value="ERAD-ASSOCIATED E3 UBIQUITIN-PROTEIN LIGASE COMPONENT HRD3"/>
    <property type="match status" value="1"/>
</dbReference>
<dbReference type="SUPFAM" id="SSF81901">
    <property type="entry name" value="HCP-like"/>
    <property type="match status" value="1"/>
</dbReference>
<comment type="caution">
    <text evidence="2">The sequence shown here is derived from an EMBL/GenBank/DDBJ whole genome shotgun (WGS) entry which is preliminary data.</text>
</comment>
<dbReference type="RefSeq" id="WP_273669544.1">
    <property type="nucleotide sequence ID" value="NZ_JAQQXR010000001.1"/>
</dbReference>
<dbReference type="SMART" id="SM00671">
    <property type="entry name" value="SEL1"/>
    <property type="match status" value="5"/>
</dbReference>
<evidence type="ECO:0000313" key="3">
    <source>
        <dbReference type="Proteomes" id="UP001221208"/>
    </source>
</evidence>
<dbReference type="Proteomes" id="UP001221208">
    <property type="component" value="Unassembled WGS sequence"/>
</dbReference>